<reference evidence="9" key="1">
    <citation type="submission" date="2021-01" db="EMBL/GenBank/DDBJ databases">
        <authorList>
            <person name="Eckstrom K.M.E."/>
        </authorList>
    </citation>
    <scope>NUCLEOTIDE SEQUENCE</scope>
    <source>
        <strain evidence="9">UVCC 0001</strain>
    </source>
</reference>
<accession>A0AAD9MLG2</accession>
<dbReference type="InterPro" id="IPR036388">
    <property type="entry name" value="WH-like_DNA-bd_sf"/>
</dbReference>
<evidence type="ECO:0000313" key="10">
    <source>
        <dbReference type="Proteomes" id="UP001255856"/>
    </source>
</evidence>
<dbReference type="Pfam" id="PF04545">
    <property type="entry name" value="Sigma70_r4"/>
    <property type="match status" value="1"/>
</dbReference>
<dbReference type="CDD" id="cd06171">
    <property type="entry name" value="Sigma70_r4"/>
    <property type="match status" value="1"/>
</dbReference>
<gene>
    <name evidence="9" type="ORF">QBZ16_003961</name>
</gene>
<dbReference type="InterPro" id="IPR050239">
    <property type="entry name" value="Sigma-70_RNA_pol_init_factors"/>
</dbReference>
<sequence length="814" mass="89210">MVGHGMAGVMWFWVFYRFYNDFDHFIALLDGVADLLHDLRGLNSELETSAEALPTDELRSLTESDLARLQRLVNAEAQAMETRCRALERALSGEPLRRAPRTPRNPTAPRPAPAPRKPPEAKRPRALLARSARGSLRASGQPARLETAERGETANAPDPVIAEAPFGLAAQYQAETAPRTCSPIDVTAAGAGVGGLRAPRRQARLAGLSSSVPVDVPQGLPAALLVQRAAARRQLSLSDADEEGEASVRSALRAMLLLGDETAASEEGAPTDVRSDALLRSASPGVPQPVTSHPKPTLDDVHLGRMLGAAQKRKKLRRRRRGKDGKVVVEETMEAGAMTDEEVEELAELLAQRSLARAGEMADEILEVEDASRGREASPHAPVELLAGAWAPAELWDRIALVRRDRLLSAAEERDLGQLVFDRRALLAAYRERVSQPAGVDLGRRKRAKKKPAKQKAAEAAATTERASESEPGALPPSVHDIESVLGKLARGQPTAAWPPRQFFKRRTVRVLASGEEAALDCVEDYDVNPPSPQWRWVRAWADCAGLPLRELHSRLQLGLAAQELMVACNLRLVMSWAGQYTGRLLSFDSLVGDGIAGLRRGVERFDPRRGVRLGTYASWWVRQAMSQAALDRGRELPVSASVAALMRRCESAERELRRELRRAPDEDEVALRLGVSVRRLAEARRQWRGARRLRPDIAYDEQGRRSPALRAVADEPDPTASAMTSLRRDVVESTLARLPARERSVVRERWGLRDGKPRSLEQCAAEQAITKQRVRQIEARAMQLLSDLAIEREDEPAFAGAGVGVAAGVDAFE</sequence>
<dbReference type="GO" id="GO:0016987">
    <property type="term" value="F:sigma factor activity"/>
    <property type="evidence" value="ECO:0007669"/>
    <property type="project" value="UniProtKB-KW"/>
</dbReference>
<dbReference type="PANTHER" id="PTHR30603:SF47">
    <property type="entry name" value="RNA POLYMERASE SIGMA FACTOR SIGD, CHLOROPLASTIC"/>
    <property type="match status" value="1"/>
</dbReference>
<evidence type="ECO:0000256" key="3">
    <source>
        <dbReference type="ARBA" id="ARBA00023082"/>
    </source>
</evidence>
<evidence type="ECO:0000256" key="4">
    <source>
        <dbReference type="ARBA" id="ARBA00023125"/>
    </source>
</evidence>
<comment type="caution">
    <text evidence="9">The sequence shown here is derived from an EMBL/GenBank/DDBJ whole genome shotgun (WGS) entry which is preliminary data.</text>
</comment>
<feature type="domain" description="RNA polymerase sigma-70 region 4" evidence="8">
    <location>
        <begin position="736"/>
        <end position="786"/>
    </location>
</feature>
<feature type="region of interest" description="Disordered" evidence="6">
    <location>
        <begin position="88"/>
        <end position="158"/>
    </location>
</feature>
<comment type="similarity">
    <text evidence="1">Belongs to the sigma-70 factor family.</text>
</comment>
<keyword evidence="5" id="KW-0804">Transcription</keyword>
<dbReference type="PANTHER" id="PTHR30603">
    <property type="entry name" value="RNA POLYMERASE SIGMA FACTOR RPO"/>
    <property type="match status" value="1"/>
</dbReference>
<dbReference type="SUPFAM" id="SSF88946">
    <property type="entry name" value="Sigma2 domain of RNA polymerase sigma factors"/>
    <property type="match status" value="1"/>
</dbReference>
<dbReference type="InterPro" id="IPR013324">
    <property type="entry name" value="RNA_pol_sigma_r3/r4-like"/>
</dbReference>
<feature type="compositionally biased region" description="Pro residues" evidence="6">
    <location>
        <begin position="106"/>
        <end position="116"/>
    </location>
</feature>
<dbReference type="Gene3D" id="1.10.601.10">
    <property type="entry name" value="RNA Polymerase Primary Sigma Factor"/>
    <property type="match status" value="1"/>
</dbReference>
<keyword evidence="10" id="KW-1185">Reference proteome</keyword>
<dbReference type="GO" id="GO:0003677">
    <property type="term" value="F:DNA binding"/>
    <property type="evidence" value="ECO:0007669"/>
    <property type="project" value="UniProtKB-KW"/>
</dbReference>
<dbReference type="Proteomes" id="UP001255856">
    <property type="component" value="Unassembled WGS sequence"/>
</dbReference>
<evidence type="ECO:0000259" key="7">
    <source>
        <dbReference type="Pfam" id="PF04542"/>
    </source>
</evidence>
<evidence type="ECO:0000259" key="8">
    <source>
        <dbReference type="Pfam" id="PF04545"/>
    </source>
</evidence>
<keyword evidence="3" id="KW-0731">Sigma factor</keyword>
<dbReference type="Pfam" id="PF04542">
    <property type="entry name" value="Sigma70_r2"/>
    <property type="match status" value="1"/>
</dbReference>
<dbReference type="InterPro" id="IPR007627">
    <property type="entry name" value="RNA_pol_sigma70_r2"/>
</dbReference>
<evidence type="ECO:0000256" key="2">
    <source>
        <dbReference type="ARBA" id="ARBA00023015"/>
    </source>
</evidence>
<dbReference type="PRINTS" id="PR00046">
    <property type="entry name" value="SIGMA70FCT"/>
</dbReference>
<evidence type="ECO:0000313" key="9">
    <source>
        <dbReference type="EMBL" id="KAK2078093.1"/>
    </source>
</evidence>
<dbReference type="NCBIfam" id="TIGR02937">
    <property type="entry name" value="sigma70-ECF"/>
    <property type="match status" value="1"/>
</dbReference>
<dbReference type="InterPro" id="IPR013325">
    <property type="entry name" value="RNA_pol_sigma_r2"/>
</dbReference>
<dbReference type="EMBL" id="JASFZW010000005">
    <property type="protein sequence ID" value="KAK2078093.1"/>
    <property type="molecule type" value="Genomic_DNA"/>
</dbReference>
<dbReference type="InterPro" id="IPR014284">
    <property type="entry name" value="RNA_pol_sigma-70_dom"/>
</dbReference>
<dbReference type="SUPFAM" id="SSF88659">
    <property type="entry name" value="Sigma3 and sigma4 domains of RNA polymerase sigma factors"/>
    <property type="match status" value="2"/>
</dbReference>
<name>A0AAD9MLG2_PROWI</name>
<feature type="domain" description="RNA polymerase sigma-70 region 2" evidence="7">
    <location>
        <begin position="566"/>
        <end position="635"/>
    </location>
</feature>
<dbReference type="InterPro" id="IPR007630">
    <property type="entry name" value="RNA_pol_sigma70_r4"/>
</dbReference>
<keyword evidence="4" id="KW-0238">DNA-binding</keyword>
<evidence type="ECO:0000256" key="5">
    <source>
        <dbReference type="ARBA" id="ARBA00023163"/>
    </source>
</evidence>
<dbReference type="GO" id="GO:0006352">
    <property type="term" value="P:DNA-templated transcription initiation"/>
    <property type="evidence" value="ECO:0007669"/>
    <property type="project" value="InterPro"/>
</dbReference>
<dbReference type="Gene3D" id="1.10.10.10">
    <property type="entry name" value="Winged helix-like DNA-binding domain superfamily/Winged helix DNA-binding domain"/>
    <property type="match status" value="2"/>
</dbReference>
<dbReference type="InterPro" id="IPR000943">
    <property type="entry name" value="RNA_pol_sigma70"/>
</dbReference>
<feature type="region of interest" description="Disordered" evidence="6">
    <location>
        <begin position="281"/>
        <end position="303"/>
    </location>
</feature>
<feature type="compositionally biased region" description="Basic residues" evidence="6">
    <location>
        <begin position="444"/>
        <end position="454"/>
    </location>
</feature>
<organism evidence="9 10">
    <name type="scientific">Prototheca wickerhamii</name>
    <dbReference type="NCBI Taxonomy" id="3111"/>
    <lineage>
        <taxon>Eukaryota</taxon>
        <taxon>Viridiplantae</taxon>
        <taxon>Chlorophyta</taxon>
        <taxon>core chlorophytes</taxon>
        <taxon>Trebouxiophyceae</taxon>
        <taxon>Chlorellales</taxon>
        <taxon>Chlorellaceae</taxon>
        <taxon>Prototheca</taxon>
    </lineage>
</organism>
<feature type="region of interest" description="Disordered" evidence="6">
    <location>
        <begin position="441"/>
        <end position="477"/>
    </location>
</feature>
<protein>
    <submittedName>
        <fullName evidence="9">Uncharacterized protein</fullName>
    </submittedName>
</protein>
<evidence type="ECO:0000256" key="6">
    <source>
        <dbReference type="SAM" id="MobiDB-lite"/>
    </source>
</evidence>
<keyword evidence="2" id="KW-0805">Transcription regulation</keyword>
<evidence type="ECO:0000256" key="1">
    <source>
        <dbReference type="ARBA" id="ARBA00007788"/>
    </source>
</evidence>
<proteinExistence type="inferred from homology"/>
<dbReference type="AlphaFoldDB" id="A0AAD9MLG2"/>